<dbReference type="AlphaFoldDB" id="X1M4D8"/>
<comment type="caution">
    <text evidence="2">The sequence shown here is derived from an EMBL/GenBank/DDBJ whole genome shotgun (WGS) entry which is preliminary data.</text>
</comment>
<dbReference type="GO" id="GO:0070006">
    <property type="term" value="F:metalloaminopeptidase activity"/>
    <property type="evidence" value="ECO:0007669"/>
    <property type="project" value="InterPro"/>
</dbReference>
<reference evidence="2" key="1">
    <citation type="journal article" date="2014" name="Front. Microbiol.">
        <title>High frequency of phylogenetically diverse reductive dehalogenase-homologous genes in deep subseafloor sedimentary metagenomes.</title>
        <authorList>
            <person name="Kawai M."/>
            <person name="Futagami T."/>
            <person name="Toyoda A."/>
            <person name="Takaki Y."/>
            <person name="Nishi S."/>
            <person name="Hori S."/>
            <person name="Arai W."/>
            <person name="Tsubouchi T."/>
            <person name="Morono Y."/>
            <person name="Uchiyama I."/>
            <person name="Ito T."/>
            <person name="Fujiyama A."/>
            <person name="Inagaki F."/>
            <person name="Takami H."/>
        </authorList>
    </citation>
    <scope>NUCLEOTIDE SEQUENCE</scope>
    <source>
        <strain evidence="2">Expedition CK06-06</strain>
    </source>
</reference>
<dbReference type="GO" id="GO:0006508">
    <property type="term" value="P:proteolysis"/>
    <property type="evidence" value="ECO:0007669"/>
    <property type="project" value="InterPro"/>
</dbReference>
<proteinExistence type="predicted"/>
<accession>X1M4D8</accession>
<feature type="domain" description="Cytosol aminopeptidase" evidence="1">
    <location>
        <begin position="1"/>
        <end position="57"/>
    </location>
</feature>
<dbReference type="GO" id="GO:0046872">
    <property type="term" value="F:metal ion binding"/>
    <property type="evidence" value="ECO:0007669"/>
    <property type="project" value="InterPro"/>
</dbReference>
<name>X1M4D8_9ZZZZ</name>
<dbReference type="Pfam" id="PF00883">
    <property type="entry name" value="Peptidase_M17"/>
    <property type="match status" value="1"/>
</dbReference>
<sequence>KNVGGKWGGAITAAQFLAEFAGDTPWVHLDIAGTSLSVKDRGYLVKGATGVTVRTLVNLAISLAK</sequence>
<feature type="non-terminal residue" evidence="2">
    <location>
        <position position="1"/>
    </location>
</feature>
<dbReference type="SUPFAM" id="SSF53187">
    <property type="entry name" value="Zn-dependent exopeptidases"/>
    <property type="match status" value="1"/>
</dbReference>
<organism evidence="2">
    <name type="scientific">marine sediment metagenome</name>
    <dbReference type="NCBI Taxonomy" id="412755"/>
    <lineage>
        <taxon>unclassified sequences</taxon>
        <taxon>metagenomes</taxon>
        <taxon>ecological metagenomes</taxon>
    </lineage>
</organism>
<evidence type="ECO:0000313" key="2">
    <source>
        <dbReference type="EMBL" id="GAI26213.1"/>
    </source>
</evidence>
<protein>
    <recommendedName>
        <fullName evidence="1">Cytosol aminopeptidase domain-containing protein</fullName>
    </recommendedName>
</protein>
<evidence type="ECO:0000259" key="1">
    <source>
        <dbReference type="Pfam" id="PF00883"/>
    </source>
</evidence>
<dbReference type="EMBL" id="BARV01019013">
    <property type="protein sequence ID" value="GAI26213.1"/>
    <property type="molecule type" value="Genomic_DNA"/>
</dbReference>
<gene>
    <name evidence="2" type="ORF">S06H3_32038</name>
</gene>
<dbReference type="InterPro" id="IPR000819">
    <property type="entry name" value="Peptidase_M17_C"/>
</dbReference>
<dbReference type="Gene3D" id="3.40.630.10">
    <property type="entry name" value="Zn peptidases"/>
    <property type="match status" value="1"/>
</dbReference>